<comment type="caution">
    <text evidence="2">The sequence shown here is derived from an EMBL/GenBank/DDBJ whole genome shotgun (WGS) entry which is preliminary data.</text>
</comment>
<proteinExistence type="predicted"/>
<dbReference type="AlphaFoldDB" id="A0AA40DTV0"/>
<reference evidence="2" key="1">
    <citation type="submission" date="2023-06" db="EMBL/GenBank/DDBJ databases">
        <title>Genome-scale phylogeny and comparative genomics of the fungal order Sordariales.</title>
        <authorList>
            <consortium name="Lawrence Berkeley National Laboratory"/>
            <person name="Hensen N."/>
            <person name="Bonometti L."/>
            <person name="Westerberg I."/>
            <person name="Brannstrom I.O."/>
            <person name="Guillou S."/>
            <person name="Cros-Aarteil S."/>
            <person name="Calhoun S."/>
            <person name="Haridas S."/>
            <person name="Kuo A."/>
            <person name="Mondo S."/>
            <person name="Pangilinan J."/>
            <person name="Riley R."/>
            <person name="Labutti K."/>
            <person name="Andreopoulos B."/>
            <person name="Lipzen A."/>
            <person name="Chen C."/>
            <person name="Yanf M."/>
            <person name="Daum C."/>
            <person name="Ng V."/>
            <person name="Clum A."/>
            <person name="Steindorff A."/>
            <person name="Ohm R."/>
            <person name="Martin F."/>
            <person name="Silar P."/>
            <person name="Natvig D."/>
            <person name="Lalanne C."/>
            <person name="Gautier V."/>
            <person name="Ament-Velasquez S.L."/>
            <person name="Kruys A."/>
            <person name="Hutchinson M.I."/>
            <person name="Powell A.J."/>
            <person name="Barry K."/>
            <person name="Miller A.N."/>
            <person name="Grigoriev I.V."/>
            <person name="Debuchy R."/>
            <person name="Gladieux P."/>
            <person name="Thoren M.H."/>
            <person name="Johannesson H."/>
        </authorList>
    </citation>
    <scope>NUCLEOTIDE SEQUENCE</scope>
    <source>
        <strain evidence="2">SMH4607-1</strain>
    </source>
</reference>
<accession>A0AA40DTV0</accession>
<evidence type="ECO:0000313" key="2">
    <source>
        <dbReference type="EMBL" id="KAK0715310.1"/>
    </source>
</evidence>
<name>A0AA40DTV0_9PEZI</name>
<dbReference type="Proteomes" id="UP001172102">
    <property type="component" value="Unassembled WGS sequence"/>
</dbReference>
<feature type="compositionally biased region" description="Polar residues" evidence="1">
    <location>
        <begin position="448"/>
        <end position="469"/>
    </location>
</feature>
<organism evidence="2 3">
    <name type="scientific">Lasiosphaeris hirsuta</name>
    <dbReference type="NCBI Taxonomy" id="260670"/>
    <lineage>
        <taxon>Eukaryota</taxon>
        <taxon>Fungi</taxon>
        <taxon>Dikarya</taxon>
        <taxon>Ascomycota</taxon>
        <taxon>Pezizomycotina</taxon>
        <taxon>Sordariomycetes</taxon>
        <taxon>Sordariomycetidae</taxon>
        <taxon>Sordariales</taxon>
        <taxon>Lasiosphaeriaceae</taxon>
        <taxon>Lasiosphaeris</taxon>
    </lineage>
</organism>
<feature type="region of interest" description="Disordered" evidence="1">
    <location>
        <begin position="439"/>
        <end position="470"/>
    </location>
</feature>
<keyword evidence="3" id="KW-1185">Reference proteome</keyword>
<evidence type="ECO:0000256" key="1">
    <source>
        <dbReference type="SAM" id="MobiDB-lite"/>
    </source>
</evidence>
<dbReference type="EMBL" id="JAUKUA010000004">
    <property type="protein sequence ID" value="KAK0715310.1"/>
    <property type="molecule type" value="Genomic_DNA"/>
</dbReference>
<sequence>MVALTALVQRWLSDERDRRWLLVLENYDSIMDGFQVRDLMPSTAWGSIIITTQTFDLAMQDLEGNAREDGGYSVRFVRWDSWDSKGRMWEFQEAAELLLQSANLYTGPLSTKPIKVSPLRPRALPLTARLTWYSWTKNHTRTSSRRWATRYALDPEPMDPFWHNRAGEGGSSFIRSYRNTTQSMWEWRAALLRPEAAGIYWLRVGCGSLAVQISEGLIDVFFAKHSYKQTESFDLAMSLDLMRNITRIEEVHEEHLAIMEEYFQLTDHFLNSILSKWKKSFSIALHDSKGVRIPARPLLRRLRLQADVFLTKLADLFYPCARFFQPDWLNLSPAQLHPDRSVNHDHKRHSNFLYNDGNLTRAAEWGVRQLKTVLHQRDRDNSPAVNELVGLLLRDLPGVAGRVGACKPRDVAFLIEELDMEMRAAAGVYGVVEEMWEKQREAPERPGGTQNQPTTKPKPNTMAVQNNTKPEAAAPVKELVSKEAEWTCGCGHKNSGGKICGACGVRG</sequence>
<protein>
    <submittedName>
        <fullName evidence="2">Uncharacterized protein</fullName>
    </submittedName>
</protein>
<gene>
    <name evidence="2" type="ORF">B0H67DRAFT_645078</name>
</gene>
<evidence type="ECO:0000313" key="3">
    <source>
        <dbReference type="Proteomes" id="UP001172102"/>
    </source>
</evidence>